<accession>A0A165XJD5</accession>
<protein>
    <submittedName>
        <fullName evidence="2">Uncharacterized protein</fullName>
    </submittedName>
</protein>
<reference evidence="2 3" key="1">
    <citation type="journal article" date="2016" name="Mol. Biol. Evol.">
        <title>Comparative Genomics of Early-Diverging Mushroom-Forming Fungi Provides Insights into the Origins of Lignocellulose Decay Capabilities.</title>
        <authorList>
            <person name="Nagy L.G."/>
            <person name="Riley R."/>
            <person name="Tritt A."/>
            <person name="Adam C."/>
            <person name="Daum C."/>
            <person name="Floudas D."/>
            <person name="Sun H."/>
            <person name="Yadav J.S."/>
            <person name="Pangilinan J."/>
            <person name="Larsson K.H."/>
            <person name="Matsuura K."/>
            <person name="Barry K."/>
            <person name="Labutti K."/>
            <person name="Kuo R."/>
            <person name="Ohm R.A."/>
            <person name="Bhattacharya S.S."/>
            <person name="Shirouzu T."/>
            <person name="Yoshinaga Y."/>
            <person name="Martin F.M."/>
            <person name="Grigoriev I.V."/>
            <person name="Hibbett D.S."/>
        </authorList>
    </citation>
    <scope>NUCLEOTIDE SEQUENCE [LARGE SCALE GENOMIC DNA]</scope>
    <source>
        <strain evidence="2 3">HHB10207 ss-3</strain>
    </source>
</reference>
<evidence type="ECO:0000313" key="2">
    <source>
        <dbReference type="EMBL" id="KZT32250.1"/>
    </source>
</evidence>
<proteinExistence type="predicted"/>
<dbReference type="EMBL" id="KV428362">
    <property type="protein sequence ID" value="KZT32250.1"/>
    <property type="molecule type" value="Genomic_DNA"/>
</dbReference>
<dbReference type="AlphaFoldDB" id="A0A165XJD5"/>
<gene>
    <name evidence="2" type="ORF">SISSUDRAFT_561701</name>
</gene>
<feature type="compositionally biased region" description="Pro residues" evidence="1">
    <location>
        <begin position="384"/>
        <end position="396"/>
    </location>
</feature>
<keyword evidence="3" id="KW-1185">Reference proteome</keyword>
<name>A0A165XJD5_9AGAM</name>
<evidence type="ECO:0000256" key="1">
    <source>
        <dbReference type="SAM" id="MobiDB-lite"/>
    </source>
</evidence>
<organism evidence="2 3">
    <name type="scientific">Sistotremastrum suecicum HHB10207 ss-3</name>
    <dbReference type="NCBI Taxonomy" id="1314776"/>
    <lineage>
        <taxon>Eukaryota</taxon>
        <taxon>Fungi</taxon>
        <taxon>Dikarya</taxon>
        <taxon>Basidiomycota</taxon>
        <taxon>Agaricomycotina</taxon>
        <taxon>Agaricomycetes</taxon>
        <taxon>Sistotremastrales</taxon>
        <taxon>Sistotremastraceae</taxon>
        <taxon>Sistotremastrum</taxon>
    </lineage>
</organism>
<sequence length="424" mass="48318">MHQLVQVYTRLTATDTSFRVKETVNAQISRFSAWIAERRKQIEKNRKWRAEEDRLARGGDERFIARSKERADEAKKEDEEERRAIQLTEFLVGQRKDYISRFLDPTWENCSDICHLLSLPFDGFIAKCLCINDHNINLGNHHNIFYYSVEHCCYLYSQEFDDVMRIVSHVDLFSAVRSFVLSFALTDSYSYSYEDVLEVIIGDRTTEVLHFLCEFLSTPRDWSCIDPSGASAVIVIAAGSPPQFPPDLDLSPIIAHIARRRSGWNWGEVNDTLIAYLVRCEISALSERVGVHEFLQNCVDRDSRDKYGFPYDASEETRHAARTLLDQHRALFNPPCPPSRHSASINDAEDIHVPWLFDQSPDVPDSNSDQSHSSHDVPSTSEPGDPPETHTPPVDMPLPLAANIRLPSEDHELIDMSAPSEPGT</sequence>
<feature type="region of interest" description="Disordered" evidence="1">
    <location>
        <begin position="357"/>
        <end position="424"/>
    </location>
</feature>
<dbReference type="Proteomes" id="UP000076798">
    <property type="component" value="Unassembled WGS sequence"/>
</dbReference>
<evidence type="ECO:0000313" key="3">
    <source>
        <dbReference type="Proteomes" id="UP000076798"/>
    </source>
</evidence>